<evidence type="ECO:0000313" key="2">
    <source>
        <dbReference type="Proteomes" id="UP000276349"/>
    </source>
</evidence>
<dbReference type="OrthoDB" id="2454914at2"/>
<dbReference type="RefSeq" id="WP_126296232.1">
    <property type="nucleotide sequence ID" value="NZ_RXNR01000105.1"/>
</dbReference>
<gene>
    <name evidence="1" type="ORF">EKG35_19555</name>
</gene>
<reference evidence="1 2" key="1">
    <citation type="submission" date="2018-12" db="EMBL/GenBank/DDBJ databases">
        <authorList>
            <person name="Yu L."/>
        </authorList>
    </citation>
    <scope>NUCLEOTIDE SEQUENCE [LARGE SCALE GENOMIC DNA]</scope>
    <source>
        <strain evidence="1 2">S5H2222</strain>
    </source>
</reference>
<proteinExistence type="predicted"/>
<dbReference type="AlphaFoldDB" id="A0A431UC51"/>
<name>A0A431UC51_9BACI</name>
<organism evidence="1 2">
    <name type="scientific">Lysinibacillus telephonicus</name>
    <dbReference type="NCBI Taxonomy" id="1714840"/>
    <lineage>
        <taxon>Bacteria</taxon>
        <taxon>Bacillati</taxon>
        <taxon>Bacillota</taxon>
        <taxon>Bacilli</taxon>
        <taxon>Bacillales</taxon>
        <taxon>Bacillaceae</taxon>
        <taxon>Lysinibacillus</taxon>
    </lineage>
</organism>
<accession>A0A431UC51</accession>
<keyword evidence="2" id="KW-1185">Reference proteome</keyword>
<sequence>MNTEEMIVQQARNVLNSMKDLKRLAHKKGKERSDLFERFFANKHSFQIYSNIDSAIKQLDEVQLFLQKLQSFSSAFEPARYDFEGEVDEALVESSYPEVLETYNNMVTKLGFEKEIINVKRF</sequence>
<evidence type="ECO:0000313" key="1">
    <source>
        <dbReference type="EMBL" id="RTQ86978.1"/>
    </source>
</evidence>
<dbReference type="EMBL" id="RXNR01000105">
    <property type="protein sequence ID" value="RTQ86978.1"/>
    <property type="molecule type" value="Genomic_DNA"/>
</dbReference>
<protein>
    <submittedName>
        <fullName evidence="1">Uncharacterized protein</fullName>
    </submittedName>
</protein>
<comment type="caution">
    <text evidence="1">The sequence shown here is derived from an EMBL/GenBank/DDBJ whole genome shotgun (WGS) entry which is preliminary data.</text>
</comment>
<dbReference type="Proteomes" id="UP000276349">
    <property type="component" value="Unassembled WGS sequence"/>
</dbReference>